<keyword evidence="2" id="KW-1185">Reference proteome</keyword>
<evidence type="ECO:0000313" key="2">
    <source>
        <dbReference type="Proteomes" id="UP001165366"/>
    </source>
</evidence>
<reference evidence="1" key="1">
    <citation type="submission" date="2022-01" db="EMBL/GenBank/DDBJ databases">
        <authorList>
            <person name="Wang Y."/>
        </authorList>
    </citation>
    <scope>NUCLEOTIDE SEQUENCE</scope>
    <source>
        <strain evidence="1">WB101</strain>
    </source>
</reference>
<reference evidence="1" key="2">
    <citation type="submission" date="2024-05" db="EMBL/GenBank/DDBJ databases">
        <title>Rhodohalobacter halophilus gen. nov., sp. nov., a moderately halophilic member of the family Balneolaceae.</title>
        <authorList>
            <person name="Xia J."/>
        </authorList>
    </citation>
    <scope>NUCLEOTIDE SEQUENCE</scope>
    <source>
        <strain evidence="1">WB101</strain>
    </source>
</reference>
<name>A0ABS9KA90_9BACT</name>
<dbReference type="EMBL" id="JAKLWS010000003">
    <property type="protein sequence ID" value="MCG2587769.1"/>
    <property type="molecule type" value="Genomic_DNA"/>
</dbReference>
<protein>
    <submittedName>
        <fullName evidence="1">Uncharacterized protein</fullName>
    </submittedName>
</protein>
<dbReference type="Proteomes" id="UP001165366">
    <property type="component" value="Unassembled WGS sequence"/>
</dbReference>
<accession>A0ABS9KA90</accession>
<dbReference type="RefSeq" id="WP_237852612.1">
    <property type="nucleotide sequence ID" value="NZ_JAKLWS010000003.1"/>
</dbReference>
<evidence type="ECO:0000313" key="1">
    <source>
        <dbReference type="EMBL" id="MCG2587769.1"/>
    </source>
</evidence>
<comment type="caution">
    <text evidence="1">The sequence shown here is derived from an EMBL/GenBank/DDBJ whole genome shotgun (WGS) entry which is preliminary data.</text>
</comment>
<gene>
    <name evidence="1" type="ORF">L6773_04285</name>
</gene>
<sequence length="133" mass="15680">MSDLEGNINEHPINVAAKAHLERFNVSANPKKAHVFELMFLLIATNGLDYQYDDDHIIKHYIDKYLWKTDNAPVNFLLKEVEPEYIDEYVEQIVQNINEIKDELVLRDYLIDVLLVPAIQDEVDWPIFKKRLL</sequence>
<organism evidence="1 2">
    <name type="scientific">Rhodohalobacter sulfatireducens</name>
    <dbReference type="NCBI Taxonomy" id="2911366"/>
    <lineage>
        <taxon>Bacteria</taxon>
        <taxon>Pseudomonadati</taxon>
        <taxon>Balneolota</taxon>
        <taxon>Balneolia</taxon>
        <taxon>Balneolales</taxon>
        <taxon>Balneolaceae</taxon>
        <taxon>Rhodohalobacter</taxon>
    </lineage>
</organism>
<proteinExistence type="predicted"/>